<evidence type="ECO:0008006" key="3">
    <source>
        <dbReference type="Google" id="ProtNLM"/>
    </source>
</evidence>
<dbReference type="OrthoDB" id="6108831at2759"/>
<reference evidence="1" key="1">
    <citation type="submission" date="2018-11" db="EMBL/GenBank/DDBJ databases">
        <authorList>
            <person name="Alioto T."/>
            <person name="Alioto T."/>
        </authorList>
    </citation>
    <scope>NUCLEOTIDE SEQUENCE</scope>
</reference>
<dbReference type="CDD" id="cd19757">
    <property type="entry name" value="Bbox1"/>
    <property type="match status" value="1"/>
</dbReference>
<dbReference type="EMBL" id="UYJE01005523">
    <property type="protein sequence ID" value="VDI37973.1"/>
    <property type="molecule type" value="Genomic_DNA"/>
</dbReference>
<dbReference type="AlphaFoldDB" id="A0A8B6EPI7"/>
<proteinExistence type="predicted"/>
<evidence type="ECO:0000313" key="1">
    <source>
        <dbReference type="EMBL" id="VDI37973.1"/>
    </source>
</evidence>
<gene>
    <name evidence="1" type="ORF">MGAL_10B086746</name>
</gene>
<protein>
    <recommendedName>
        <fullName evidence="3">B box-type domain-containing protein</fullName>
    </recommendedName>
</protein>
<name>A0A8B6EPI7_MYTGA</name>
<organism evidence="1 2">
    <name type="scientific">Mytilus galloprovincialis</name>
    <name type="common">Mediterranean mussel</name>
    <dbReference type="NCBI Taxonomy" id="29158"/>
    <lineage>
        <taxon>Eukaryota</taxon>
        <taxon>Metazoa</taxon>
        <taxon>Spiralia</taxon>
        <taxon>Lophotrochozoa</taxon>
        <taxon>Mollusca</taxon>
        <taxon>Bivalvia</taxon>
        <taxon>Autobranchia</taxon>
        <taxon>Pteriomorphia</taxon>
        <taxon>Mytilida</taxon>
        <taxon>Mytiloidea</taxon>
        <taxon>Mytilidae</taxon>
        <taxon>Mytilinae</taxon>
        <taxon>Mytilus</taxon>
    </lineage>
</organism>
<evidence type="ECO:0000313" key="2">
    <source>
        <dbReference type="Proteomes" id="UP000596742"/>
    </source>
</evidence>
<comment type="caution">
    <text evidence="1">The sequence shown here is derived from an EMBL/GenBank/DDBJ whole genome shotgun (WGS) entry which is preliminary data.</text>
</comment>
<sequence length="300" mass="33506">MEKSIKAATLKKEQVLVSCHVSNGPGAKWKCKEFDVFMCRACKEKGHGKLKYSQSHEVATINDIQDTLADSTEVWSEIITWVLNSYTTSVPTDSFLSCSIDDIVYIFYNVKLTECVFIKGKILKASLKVLQTYPLPMFNFTLNRNSEVIFTNISSEKKSPVRMISSSDEIRIVMDPKPMLLTALHVNKDNELLYGQATGGYITERLKFSYRGPPRLGVFCPHSFAITPIDNIVLLDNLNNALHVLNSKGILLALQSLVKLNIVIASALCIDNEELLLIGCRGVDGQTGKIHVVKIADRFM</sequence>
<accession>A0A8B6EPI7</accession>
<dbReference type="Proteomes" id="UP000596742">
    <property type="component" value="Unassembled WGS sequence"/>
</dbReference>
<keyword evidence="2" id="KW-1185">Reference proteome</keyword>